<name>A0ACC1TQS6_9AGAR</name>
<protein>
    <submittedName>
        <fullName evidence="1">Uncharacterized protein</fullName>
    </submittedName>
</protein>
<comment type="caution">
    <text evidence="1">The sequence shown here is derived from an EMBL/GenBank/DDBJ whole genome shotgun (WGS) entry which is preliminary data.</text>
</comment>
<organism evidence="1 2">
    <name type="scientific">Lentinula aff. lateritia</name>
    <dbReference type="NCBI Taxonomy" id="2804960"/>
    <lineage>
        <taxon>Eukaryota</taxon>
        <taxon>Fungi</taxon>
        <taxon>Dikarya</taxon>
        <taxon>Basidiomycota</taxon>
        <taxon>Agaricomycotina</taxon>
        <taxon>Agaricomycetes</taxon>
        <taxon>Agaricomycetidae</taxon>
        <taxon>Agaricales</taxon>
        <taxon>Marasmiineae</taxon>
        <taxon>Omphalotaceae</taxon>
        <taxon>Lentinula</taxon>
    </lineage>
</organism>
<accession>A0ACC1TQS6</accession>
<dbReference type="EMBL" id="MU795370">
    <property type="protein sequence ID" value="KAJ3806865.1"/>
    <property type="molecule type" value="Genomic_DNA"/>
</dbReference>
<dbReference type="Proteomes" id="UP001163835">
    <property type="component" value="Unassembled WGS sequence"/>
</dbReference>
<proteinExistence type="predicted"/>
<gene>
    <name evidence="1" type="ORF">F5876DRAFT_80273</name>
</gene>
<keyword evidence="2" id="KW-1185">Reference proteome</keyword>
<sequence>MPCTGDPSQTCGGPNLIDVYWDGDSSIPSSPPTLYKSYWSYSGCFVDDTTQRTLTQQVYPDSGMVTPPSCADTCAFYGYPVMGTEFGSECWCGTTTTPAAQLPDTSCTMSCTADRFYLCGDAARLSVYHHHTPPPQESYTGACLDLDVPPWVDISNFTVRAIPKEGPTAEGGWEGAQLRVVDVAEEGEGEGGTEYAVLSACQDCPVSWLGLSFSGEGAGYLIPSSPTRDGALPMLSLNLVAGESVRFQTEASITSIDYPNFCLTANPYPPNTTYSPTGGPVLQGDYHADAWAMCPNISAVPEGRLDLVSQPQAGRADYDVEECVAVDVWVQ</sequence>
<reference evidence="1" key="1">
    <citation type="submission" date="2022-09" db="EMBL/GenBank/DDBJ databases">
        <title>A Global Phylogenomic Analysis of the Shiitake Genus Lentinula.</title>
        <authorList>
            <consortium name="DOE Joint Genome Institute"/>
            <person name="Sierra-Patev S."/>
            <person name="Min B."/>
            <person name="Naranjo-Ortiz M."/>
            <person name="Looney B."/>
            <person name="Konkel Z."/>
            <person name="Slot J.C."/>
            <person name="Sakamoto Y."/>
            <person name="Steenwyk J.L."/>
            <person name="Rokas A."/>
            <person name="Carro J."/>
            <person name="Camarero S."/>
            <person name="Ferreira P."/>
            <person name="Molpeceres G."/>
            <person name="Ruiz-Duenas F.J."/>
            <person name="Serrano A."/>
            <person name="Henrissat B."/>
            <person name="Drula E."/>
            <person name="Hughes K.W."/>
            <person name="Mata J.L."/>
            <person name="Ishikawa N.K."/>
            <person name="Vargas-Isla R."/>
            <person name="Ushijima S."/>
            <person name="Smith C.A."/>
            <person name="Ahrendt S."/>
            <person name="Andreopoulos W."/>
            <person name="He G."/>
            <person name="Labutti K."/>
            <person name="Lipzen A."/>
            <person name="Ng V."/>
            <person name="Riley R."/>
            <person name="Sandor L."/>
            <person name="Barry K."/>
            <person name="Martinez A.T."/>
            <person name="Xiao Y."/>
            <person name="Gibbons J.G."/>
            <person name="Terashima K."/>
            <person name="Grigoriev I.V."/>
            <person name="Hibbett D.S."/>
        </authorList>
    </citation>
    <scope>NUCLEOTIDE SEQUENCE</scope>
    <source>
        <strain evidence="1">TMI1499</strain>
    </source>
</reference>
<evidence type="ECO:0000313" key="2">
    <source>
        <dbReference type="Proteomes" id="UP001163835"/>
    </source>
</evidence>
<evidence type="ECO:0000313" key="1">
    <source>
        <dbReference type="EMBL" id="KAJ3806865.1"/>
    </source>
</evidence>